<comment type="caution">
    <text evidence="2">The sequence shown here is derived from an EMBL/GenBank/DDBJ whole genome shotgun (WGS) entry which is preliminary data.</text>
</comment>
<evidence type="ECO:0000313" key="3">
    <source>
        <dbReference type="Proteomes" id="UP000624279"/>
    </source>
</evidence>
<accession>A0ABR6YAT6</accession>
<dbReference type="Proteomes" id="UP000624279">
    <property type="component" value="Unassembled WGS sequence"/>
</dbReference>
<proteinExistence type="predicted"/>
<protein>
    <submittedName>
        <fullName evidence="2">DUF3108 domain-containing protein</fullName>
    </submittedName>
</protein>
<feature type="region of interest" description="Disordered" evidence="1">
    <location>
        <begin position="63"/>
        <end position="137"/>
    </location>
</feature>
<gene>
    <name evidence="2" type="ORF">H8K55_08820</name>
</gene>
<keyword evidence="3" id="KW-1185">Reference proteome</keyword>
<evidence type="ECO:0000313" key="2">
    <source>
        <dbReference type="EMBL" id="MBC3873689.1"/>
    </source>
</evidence>
<organism evidence="2 3">
    <name type="scientific">Undibacterium flavidum</name>
    <dbReference type="NCBI Taxonomy" id="2762297"/>
    <lineage>
        <taxon>Bacteria</taxon>
        <taxon>Pseudomonadati</taxon>
        <taxon>Pseudomonadota</taxon>
        <taxon>Betaproteobacteria</taxon>
        <taxon>Burkholderiales</taxon>
        <taxon>Oxalobacteraceae</taxon>
        <taxon>Undibacterium</taxon>
    </lineage>
</organism>
<dbReference type="EMBL" id="JACOGA010000007">
    <property type="protein sequence ID" value="MBC3873689.1"/>
    <property type="molecule type" value="Genomic_DNA"/>
</dbReference>
<sequence>MSKHSFSAPTLHAFTKWSTWLFILASILLHIFLLESSAWKDWSPKPIIEDIPHITVSLTPVASELPPTNTTIEKPTASKAKPPSPSVISTAPTDTVAPKSKQEEPAKQQETPAEIAAAPVTTESPATATEVKDVSTTTAAPEFSLRVPESAEMQLEITNTKVNASPTTGVGRILWESYNGKYKVSIEAGVNLLITTLNLLTITSEGNIDVYGLMPIVSNDIRKTRAATAIHFNYENKSISFSASNKVMPMENGAQDAASVLIQLAAIGYADPTQLAVGKEFSIQVAEGKDATPFLFRVVGEEEIDSALNPESNKLPTIHITRPPKPGFYNSQLDIWLAPSLGWYPVQIRNTESSGTVTNQRVIALKQKVNLEK</sequence>
<evidence type="ECO:0000256" key="1">
    <source>
        <dbReference type="SAM" id="MobiDB-lite"/>
    </source>
</evidence>
<feature type="compositionally biased region" description="Polar residues" evidence="1">
    <location>
        <begin position="63"/>
        <end position="73"/>
    </location>
</feature>
<dbReference type="Pfam" id="PF11306">
    <property type="entry name" value="DUF3108"/>
    <property type="match status" value="1"/>
</dbReference>
<dbReference type="InterPro" id="IPR021457">
    <property type="entry name" value="DUF3108"/>
</dbReference>
<reference evidence="2 3" key="1">
    <citation type="submission" date="2020-08" db="EMBL/GenBank/DDBJ databases">
        <title>Novel species isolated from subtropical streams in China.</title>
        <authorList>
            <person name="Lu H."/>
        </authorList>
    </citation>
    <scope>NUCLEOTIDE SEQUENCE [LARGE SCALE GENOMIC DNA]</scope>
    <source>
        <strain evidence="2 3">LX15W</strain>
    </source>
</reference>
<dbReference type="RefSeq" id="WP_186941727.1">
    <property type="nucleotide sequence ID" value="NZ_JACOGA010000007.1"/>
</dbReference>
<name>A0ABR6YAT6_9BURK</name>